<dbReference type="AlphaFoldDB" id="X0V9C9"/>
<sequence length="255" mass="28153">LYHRNVTGPTTYSRYFLENLPGFLDTPGEYYFTDEGRHAGRLFIRLPGDRNPNRSVIEAAAEYILFDIHNNSNIEISGLDIRFSNALACGTADARHAALHTAAVRIIGTCSHVAVRNCRISHAANGVTGYVEKKGDVLDFLDITDNDMHDIDGGGIGLSNGRSHYLLKDAGARLVHVSILRNRLQNVGSRRLRHWGIGLHAMQVEAGEMVEVAGNVVDRTWGAGIMVFNGGDYEKGRVERPLIRTLIHHNKATNT</sequence>
<proteinExistence type="predicted"/>
<protein>
    <submittedName>
        <fullName evidence="1">Uncharacterized protein</fullName>
    </submittedName>
</protein>
<feature type="non-terminal residue" evidence="1">
    <location>
        <position position="255"/>
    </location>
</feature>
<dbReference type="InterPro" id="IPR012334">
    <property type="entry name" value="Pectin_lyas_fold"/>
</dbReference>
<organism evidence="1">
    <name type="scientific">marine sediment metagenome</name>
    <dbReference type="NCBI Taxonomy" id="412755"/>
    <lineage>
        <taxon>unclassified sequences</taxon>
        <taxon>metagenomes</taxon>
        <taxon>ecological metagenomes</taxon>
    </lineage>
</organism>
<comment type="caution">
    <text evidence="1">The sequence shown here is derived from an EMBL/GenBank/DDBJ whole genome shotgun (WGS) entry which is preliminary data.</text>
</comment>
<name>X0V9C9_9ZZZZ</name>
<reference evidence="1" key="1">
    <citation type="journal article" date="2014" name="Front. Microbiol.">
        <title>High frequency of phylogenetically diverse reductive dehalogenase-homologous genes in deep subseafloor sedimentary metagenomes.</title>
        <authorList>
            <person name="Kawai M."/>
            <person name="Futagami T."/>
            <person name="Toyoda A."/>
            <person name="Takaki Y."/>
            <person name="Nishi S."/>
            <person name="Hori S."/>
            <person name="Arai W."/>
            <person name="Tsubouchi T."/>
            <person name="Morono Y."/>
            <person name="Uchiyama I."/>
            <person name="Ito T."/>
            <person name="Fujiyama A."/>
            <person name="Inagaki F."/>
            <person name="Takami H."/>
        </authorList>
    </citation>
    <scope>NUCLEOTIDE SEQUENCE</scope>
    <source>
        <strain evidence="1">Expedition CK06-06</strain>
    </source>
</reference>
<dbReference type="Gene3D" id="2.160.20.10">
    <property type="entry name" value="Single-stranded right-handed beta-helix, Pectin lyase-like"/>
    <property type="match status" value="1"/>
</dbReference>
<accession>X0V9C9</accession>
<feature type="non-terminal residue" evidence="1">
    <location>
        <position position="1"/>
    </location>
</feature>
<dbReference type="InterPro" id="IPR011050">
    <property type="entry name" value="Pectin_lyase_fold/virulence"/>
</dbReference>
<gene>
    <name evidence="1" type="ORF">S01H1_59605</name>
</gene>
<dbReference type="SUPFAM" id="SSF51126">
    <property type="entry name" value="Pectin lyase-like"/>
    <property type="match status" value="1"/>
</dbReference>
<dbReference type="EMBL" id="BARS01038991">
    <property type="protein sequence ID" value="GAG14764.1"/>
    <property type="molecule type" value="Genomic_DNA"/>
</dbReference>
<evidence type="ECO:0000313" key="1">
    <source>
        <dbReference type="EMBL" id="GAG14764.1"/>
    </source>
</evidence>
<dbReference type="PANTHER" id="PTHR36453">
    <property type="entry name" value="SECRETED PROTEIN-RELATED"/>
    <property type="match status" value="1"/>
</dbReference>
<dbReference type="PANTHER" id="PTHR36453:SF1">
    <property type="entry name" value="RIGHT HANDED BETA HELIX DOMAIN-CONTAINING PROTEIN"/>
    <property type="match status" value="1"/>
</dbReference>